<feature type="compositionally biased region" description="Basic and acidic residues" evidence="1">
    <location>
        <begin position="28"/>
        <end position="39"/>
    </location>
</feature>
<feature type="compositionally biased region" description="Polar residues" evidence="1">
    <location>
        <begin position="40"/>
        <end position="51"/>
    </location>
</feature>
<organism evidence="2 3">
    <name type="scientific">Paramarasmius palmivorus</name>
    <dbReference type="NCBI Taxonomy" id="297713"/>
    <lineage>
        <taxon>Eukaryota</taxon>
        <taxon>Fungi</taxon>
        <taxon>Dikarya</taxon>
        <taxon>Basidiomycota</taxon>
        <taxon>Agaricomycotina</taxon>
        <taxon>Agaricomycetes</taxon>
        <taxon>Agaricomycetidae</taxon>
        <taxon>Agaricales</taxon>
        <taxon>Marasmiineae</taxon>
        <taxon>Marasmiaceae</taxon>
        <taxon>Paramarasmius</taxon>
    </lineage>
</organism>
<dbReference type="EMBL" id="JAYKXP010000043">
    <property type="protein sequence ID" value="KAK7038665.1"/>
    <property type="molecule type" value="Genomic_DNA"/>
</dbReference>
<dbReference type="Proteomes" id="UP001383192">
    <property type="component" value="Unassembled WGS sequence"/>
</dbReference>
<proteinExistence type="predicted"/>
<dbReference type="AlphaFoldDB" id="A0AAW0CL60"/>
<evidence type="ECO:0000313" key="3">
    <source>
        <dbReference type="Proteomes" id="UP001383192"/>
    </source>
</evidence>
<evidence type="ECO:0000313" key="2">
    <source>
        <dbReference type="EMBL" id="KAK7038665.1"/>
    </source>
</evidence>
<comment type="caution">
    <text evidence="2">The sequence shown here is derived from an EMBL/GenBank/DDBJ whole genome shotgun (WGS) entry which is preliminary data.</text>
</comment>
<evidence type="ECO:0000256" key="1">
    <source>
        <dbReference type="SAM" id="MobiDB-lite"/>
    </source>
</evidence>
<sequence length="151" mass="16809">MLPPQTGRRATVKHPSRASPARSNHTSGTKDLRTADTKTIRSSGRVQTSSKQSRKPRIPGTVPQSREDVASRTPKAGANERRLDVPGHRLSPKTDTRHPATRKTTSLRAARQSGEGADTERRKDRRQTDGPEKLNQPIREKVARAKKPAWR</sequence>
<keyword evidence="3" id="KW-1185">Reference proteome</keyword>
<feature type="region of interest" description="Disordered" evidence="1">
    <location>
        <begin position="1"/>
        <end position="151"/>
    </location>
</feature>
<protein>
    <submittedName>
        <fullName evidence="2">Uncharacterized protein</fullName>
    </submittedName>
</protein>
<gene>
    <name evidence="2" type="ORF">VNI00_010549</name>
</gene>
<feature type="compositionally biased region" description="Basic and acidic residues" evidence="1">
    <location>
        <begin position="78"/>
        <end position="98"/>
    </location>
</feature>
<reference evidence="2 3" key="1">
    <citation type="submission" date="2024-01" db="EMBL/GenBank/DDBJ databases">
        <title>A draft genome for a cacao thread blight-causing isolate of Paramarasmius palmivorus.</title>
        <authorList>
            <person name="Baruah I.K."/>
            <person name="Bukari Y."/>
            <person name="Amoako-Attah I."/>
            <person name="Meinhardt L.W."/>
            <person name="Bailey B.A."/>
            <person name="Cohen S.P."/>
        </authorList>
    </citation>
    <scope>NUCLEOTIDE SEQUENCE [LARGE SCALE GENOMIC DNA]</scope>
    <source>
        <strain evidence="2 3">GH-12</strain>
    </source>
</reference>
<accession>A0AAW0CL60</accession>
<name>A0AAW0CL60_9AGAR</name>
<feature type="compositionally biased region" description="Basic and acidic residues" evidence="1">
    <location>
        <begin position="118"/>
        <end position="143"/>
    </location>
</feature>